<dbReference type="PANTHER" id="PTHR30087">
    <property type="entry name" value="INNER MEMBRANE PROTEIN"/>
    <property type="match status" value="1"/>
</dbReference>
<evidence type="ECO:0008006" key="3">
    <source>
        <dbReference type="Google" id="ProtNLM"/>
    </source>
</evidence>
<evidence type="ECO:0000313" key="2">
    <source>
        <dbReference type="Proteomes" id="UP000662703"/>
    </source>
</evidence>
<dbReference type="Proteomes" id="UP000662703">
    <property type="component" value="Unassembled WGS sequence"/>
</dbReference>
<keyword evidence="2" id="KW-1185">Reference proteome</keyword>
<name>A0ABS0AVV3_9GAMM</name>
<sequence>MLPDLLRQMGFDVPRREADRPRVGVSACLMGEPVRHDGGHRRHALVHDQLSALVRVTPVCPEVSIGLPVPRPPIQVVELNNQRRVRGVADPDQDFTEALGEQAGRLPGPLSGFVLKSRSPSCGLGTTPVHDAQGSARGLGDGAFANALAARHPRLPMANDCDLDDPLFARAFVLRVFCHHHWRAGGNAALKMLRHRSATLGEPLLSGTRRFLDRLARATP</sequence>
<comment type="caution">
    <text evidence="1">The sequence shown here is derived from an EMBL/GenBank/DDBJ whole genome shotgun (WGS) entry which is preliminary data.</text>
</comment>
<accession>A0ABS0AVV3</accession>
<dbReference type="RefSeq" id="WP_194866268.1">
    <property type="nucleotide sequence ID" value="NZ_ARXX01000086.1"/>
</dbReference>
<dbReference type="Pfam" id="PF04463">
    <property type="entry name" value="2-thiour_desulf"/>
    <property type="match status" value="1"/>
</dbReference>
<dbReference type="PANTHER" id="PTHR30087:SF0">
    <property type="entry name" value="INNER MEMBRANE PROTEIN"/>
    <property type="match status" value="1"/>
</dbReference>
<dbReference type="InterPro" id="IPR007553">
    <property type="entry name" value="2-thiour_desulf"/>
</dbReference>
<protein>
    <recommendedName>
        <fullName evidence="3">DUF523 domain-containing protein</fullName>
    </recommendedName>
</protein>
<dbReference type="EMBL" id="ARXX01000086">
    <property type="protein sequence ID" value="MBF5058276.1"/>
    <property type="molecule type" value="Genomic_DNA"/>
</dbReference>
<evidence type="ECO:0000313" key="1">
    <source>
        <dbReference type="EMBL" id="MBF5058276.1"/>
    </source>
</evidence>
<reference evidence="1 2" key="1">
    <citation type="submission" date="2012-09" db="EMBL/GenBank/DDBJ databases">
        <title>Genome Sequence of alkane-degrading Bacterium Alcanivorax sp. 521-1.</title>
        <authorList>
            <person name="Lai Q."/>
            <person name="Shao Z."/>
        </authorList>
    </citation>
    <scope>NUCLEOTIDE SEQUENCE [LARGE SCALE GENOMIC DNA]</scope>
    <source>
        <strain evidence="1 2">521-1</strain>
    </source>
</reference>
<gene>
    <name evidence="1" type="ORF">Y5W_03570</name>
</gene>
<proteinExistence type="predicted"/>
<organism evidence="1 2">
    <name type="scientific">Alloalcanivorax profundimaris</name>
    <dbReference type="NCBI Taxonomy" id="2735259"/>
    <lineage>
        <taxon>Bacteria</taxon>
        <taxon>Pseudomonadati</taxon>
        <taxon>Pseudomonadota</taxon>
        <taxon>Gammaproteobacteria</taxon>
        <taxon>Oceanospirillales</taxon>
        <taxon>Alcanivoracaceae</taxon>
        <taxon>Alloalcanivorax</taxon>
    </lineage>
</organism>